<dbReference type="KEGG" id="smr:Smar_0313"/>
<dbReference type="HOGENOM" id="CLU_893170_0_0_2"/>
<gene>
    <name evidence="1" type="ordered locus">Smar_0313</name>
</gene>
<reference evidence="2" key="1">
    <citation type="journal article" date="2009" name="BMC Genomics">
        <title>The complete genome sequence of Staphylothermus marinus reveals differences in sulfur metabolism among heterotrophic Crenarchaeota.</title>
        <authorList>
            <person name="Anderson I.J."/>
            <person name="Dharmarajan L."/>
            <person name="Rodriguez J."/>
            <person name="Hooper S."/>
            <person name="Porat I."/>
            <person name="Ulrich L.E."/>
            <person name="Elkins J.G."/>
            <person name="Mavromatis K."/>
            <person name="Sun H."/>
            <person name="Land M."/>
            <person name="Lapidus A."/>
            <person name="Lucas S."/>
            <person name="Barry K."/>
            <person name="Huber H."/>
            <person name="Zhulin I.B."/>
            <person name="Whitman W.B."/>
            <person name="Mukhopadhyay B."/>
            <person name="Woese C."/>
            <person name="Bristow J."/>
            <person name="Kyrpides N."/>
        </authorList>
    </citation>
    <scope>NUCLEOTIDE SEQUENCE [LARGE SCALE GENOMIC DNA]</scope>
    <source>
        <strain evidence="2">ATCC 43588 / DSM 3639 / JCM 9404 / F1</strain>
    </source>
</reference>
<keyword evidence="2" id="KW-1185">Reference proteome</keyword>
<evidence type="ECO:0000313" key="1">
    <source>
        <dbReference type="EMBL" id="ABN69426.1"/>
    </source>
</evidence>
<protein>
    <recommendedName>
        <fullName evidence="3">DUF2797 domain-containing protein</fullName>
    </recommendedName>
</protein>
<dbReference type="eggNOG" id="arCOG03129">
    <property type="taxonomic scope" value="Archaea"/>
</dbReference>
<accession>A3DLB6</accession>
<dbReference type="AlphaFoldDB" id="A3DLB6"/>
<dbReference type="RefSeq" id="WP_011838617.1">
    <property type="nucleotide sequence ID" value="NC_009033.1"/>
</dbReference>
<name>A3DLB6_STAMF</name>
<reference evidence="1 2" key="2">
    <citation type="journal article" date="2009" name="Stand. Genomic Sci.">
        <title>Complete genome sequence of Staphylothermus marinus Stetter and Fiala 1986 type strain F1.</title>
        <authorList>
            <person name="Anderson I.J."/>
            <person name="Sun H."/>
            <person name="Lapidus A."/>
            <person name="Copeland A."/>
            <person name="Glavina Del Rio T."/>
            <person name="Tice H."/>
            <person name="Dalin E."/>
            <person name="Lucas S."/>
            <person name="Barry K."/>
            <person name="Land M."/>
            <person name="Richardson P."/>
            <person name="Huber H."/>
            <person name="Kyrpides N.C."/>
        </authorList>
    </citation>
    <scope>NUCLEOTIDE SEQUENCE [LARGE SCALE GENOMIC DNA]</scope>
    <source>
        <strain evidence="2">ATCC 43588 / DSM 3639 / JCM 9404 / F1</strain>
    </source>
</reference>
<dbReference type="Proteomes" id="UP000000254">
    <property type="component" value="Chromosome"/>
</dbReference>
<organism evidence="1 2">
    <name type="scientific">Staphylothermus marinus (strain ATCC 43588 / DSM 3639 / JCM 9404 / F1)</name>
    <dbReference type="NCBI Taxonomy" id="399550"/>
    <lineage>
        <taxon>Archaea</taxon>
        <taxon>Thermoproteota</taxon>
        <taxon>Thermoprotei</taxon>
        <taxon>Desulfurococcales</taxon>
        <taxon>Desulfurococcaceae</taxon>
        <taxon>Staphylothermus</taxon>
    </lineage>
</organism>
<dbReference type="GeneID" id="4907018"/>
<sequence length="320" mass="37636">MDLWGEGYVLIPRLFYFDTRFYSKEYVRVSGLDMFMGLEMGRELVRYKLVFYGLIAQEEGSHILHLIVPGEKIMFVENYVEYCRWHNGPLERKDNPLEREYCVREAVSELGYCSKHRNSIRAIYSKCFSTAGLESLRNCWILDEKYKDKINYTVYLLAYNKDKFKVGTTRTWRLLDRIAEQPHIVATTLYTSNSAVETRNIEIKAGKLERLTEKPHRKLKETIKTPIPPVLLKLEKTLTKTQRILGIKQTKQPTIFRIEPNTEITEYHKAKETNLKQIIGKQLIIQDYYAGHLLLEETNTNTKYLLKTNQILHKPSIKTT</sequence>
<dbReference type="EMBL" id="CP000575">
    <property type="protein sequence ID" value="ABN69426.1"/>
    <property type="molecule type" value="Genomic_DNA"/>
</dbReference>
<proteinExistence type="predicted"/>
<evidence type="ECO:0000313" key="2">
    <source>
        <dbReference type="Proteomes" id="UP000000254"/>
    </source>
</evidence>
<evidence type="ECO:0008006" key="3">
    <source>
        <dbReference type="Google" id="ProtNLM"/>
    </source>
</evidence>